<name>A0ACC5RAC2_9HYPH</name>
<comment type="caution">
    <text evidence="1">The sequence shown here is derived from an EMBL/GenBank/DDBJ whole genome shotgun (WGS) entry which is preliminary data.</text>
</comment>
<organism evidence="1 2">
    <name type="scientific">Taklimakanibacter albus</name>
    <dbReference type="NCBI Taxonomy" id="2800327"/>
    <lineage>
        <taxon>Bacteria</taxon>
        <taxon>Pseudomonadati</taxon>
        <taxon>Pseudomonadota</taxon>
        <taxon>Alphaproteobacteria</taxon>
        <taxon>Hyphomicrobiales</taxon>
        <taxon>Aestuariivirgaceae</taxon>
        <taxon>Taklimakanibacter</taxon>
    </lineage>
</organism>
<keyword evidence="2" id="KW-1185">Reference proteome</keyword>
<dbReference type="EMBL" id="JAENHL010000008">
    <property type="protein sequence ID" value="MBK1869615.1"/>
    <property type="molecule type" value="Genomic_DNA"/>
</dbReference>
<sequence>MSHRLDPLLRPRSVALVGASPKPGSYGRGMIEACREAGFEGSISLVNPGYERIDDLACYPDLKSLPHVPDHAVLMVANARIERVLSDVITAGVKAATIFGSGYLDDGNEVPLLDRLKAQAREAGLLVCGGNGSGFYNRVHKVRFQLGGSGAQAPGPVTFISQSGSIWAAVNENDGRLGFNLTVSSGQEIATDVADYMDFALSLETTRAIGLFIETVRSPEKFVAVLERAAAADVAVVINKVGRSEAAKRFAVSHSGAIAGDAAVYDAIFKRYGAISVNDPDELVACLQLLSCGKRLRGTGSVVAITDSGGERELLTDIATEQGVTFAELTDATQAKLAGRLEYGLTPENPLDAWGTGHGFEDIFHDCMRSLLEDPQAALGIWVADLRDGTRYHEHYATAAARIAAESDKPLAFATCFAKARNTGLATRLRDAGVPVLEGMRGAMIATRAALDYRAFRARPASSPPLPPASDVVARWRKRCEAGATFDEAEGLALLKDFGIPVVAHRLATNRAEAVAAAEAIGFPVALKTAEPGINHKSDVGGVRLRLADRDAVAAAYDDIAGRLGPRVLLAEMAAPGAEVALGFVADPQFGSVAMISAGGVLIEIQKDAVLAIPPFDVREAQGFIDRLAMRKVLDGVRGKPALDVAALTEAFARFSVMISHLGEFLAEVDVNPLIVGEKGVRAVDALIVPRRPQSN</sequence>
<reference evidence="1" key="1">
    <citation type="submission" date="2021-01" db="EMBL/GenBank/DDBJ databases">
        <authorList>
            <person name="Sun Q."/>
        </authorList>
    </citation>
    <scope>NUCLEOTIDE SEQUENCE</scope>
    <source>
        <strain evidence="1">YIM B02566</strain>
    </source>
</reference>
<evidence type="ECO:0000313" key="2">
    <source>
        <dbReference type="Proteomes" id="UP000616151"/>
    </source>
</evidence>
<gene>
    <name evidence="1" type="ORF">JHL16_24860</name>
</gene>
<protein>
    <submittedName>
        <fullName evidence="1">Acetate--CoA ligase family protein</fullName>
    </submittedName>
</protein>
<dbReference type="Proteomes" id="UP000616151">
    <property type="component" value="Unassembled WGS sequence"/>
</dbReference>
<accession>A0ACC5RAC2</accession>
<keyword evidence="1" id="KW-0436">Ligase</keyword>
<evidence type="ECO:0000313" key="1">
    <source>
        <dbReference type="EMBL" id="MBK1869615.1"/>
    </source>
</evidence>
<proteinExistence type="predicted"/>